<sequence length="341" mass="38714">MSEFKFPDIQMPEFDFSNVGSSISTIIMIIVICLVVIIISYCLITVCARCCCGFGADEIAEGSCAAMCQSAGATGVPGRYLTVRVIVAPNIINFIGWFISRDAFYLIVDYHEGGTLADCIPPNGRDEYSTLNLMIQVFDAVKYIHDHGIAHCDIKPENILLSSDRKRLILADFGHSQLECDDLIKDPEYFKTKSEASKVMKGTAGFYSPERDPREHIPFKGFKKADMYSLGVTIYVVLTYHLPFDPTQSIRHQSLLFPDHISLPAQHFIQNLLSIDPSRRMIISDCFNHSWLRIHDISGRRPKQSLNDTNNTNQPKKFYKINHNIFSRRKHFFNQKNCDIG</sequence>
<accession>A0ACA9K8W7</accession>
<name>A0ACA9K8W7_9GLOM</name>
<keyword evidence="2" id="KW-1185">Reference proteome</keyword>
<dbReference type="Proteomes" id="UP000789366">
    <property type="component" value="Unassembled WGS sequence"/>
</dbReference>
<organism evidence="1 2">
    <name type="scientific">Cetraspora pellucida</name>
    <dbReference type="NCBI Taxonomy" id="1433469"/>
    <lineage>
        <taxon>Eukaryota</taxon>
        <taxon>Fungi</taxon>
        <taxon>Fungi incertae sedis</taxon>
        <taxon>Mucoromycota</taxon>
        <taxon>Glomeromycotina</taxon>
        <taxon>Glomeromycetes</taxon>
        <taxon>Diversisporales</taxon>
        <taxon>Gigasporaceae</taxon>
        <taxon>Cetraspora</taxon>
    </lineage>
</organism>
<dbReference type="EMBL" id="CAJVPW010000513">
    <property type="protein sequence ID" value="CAG8457151.1"/>
    <property type="molecule type" value="Genomic_DNA"/>
</dbReference>
<proteinExistence type="predicted"/>
<evidence type="ECO:0000313" key="2">
    <source>
        <dbReference type="Proteomes" id="UP000789366"/>
    </source>
</evidence>
<gene>
    <name evidence="1" type="ORF">SPELUC_LOCUS1091</name>
</gene>
<reference evidence="1" key="1">
    <citation type="submission" date="2021-06" db="EMBL/GenBank/DDBJ databases">
        <authorList>
            <person name="Kallberg Y."/>
            <person name="Tangrot J."/>
            <person name="Rosling A."/>
        </authorList>
    </citation>
    <scope>NUCLEOTIDE SEQUENCE</scope>
    <source>
        <strain evidence="1">28 12/20/2015</strain>
    </source>
</reference>
<evidence type="ECO:0000313" key="1">
    <source>
        <dbReference type="EMBL" id="CAG8457151.1"/>
    </source>
</evidence>
<comment type="caution">
    <text evidence="1">The sequence shown here is derived from an EMBL/GenBank/DDBJ whole genome shotgun (WGS) entry which is preliminary data.</text>
</comment>
<protein>
    <submittedName>
        <fullName evidence="1">13623_t:CDS:1</fullName>
    </submittedName>
</protein>